<comment type="caution">
    <text evidence="4">The sequence shown here is derived from an EMBL/GenBank/DDBJ whole genome shotgun (WGS) entry which is preliminary data.</text>
</comment>
<dbReference type="Pfam" id="PF04203">
    <property type="entry name" value="Sortase"/>
    <property type="match status" value="1"/>
</dbReference>
<keyword evidence="1" id="KW-0378">Hydrolase</keyword>
<dbReference type="InterPro" id="IPR009835">
    <property type="entry name" value="SrtB"/>
</dbReference>
<dbReference type="GO" id="GO:0016787">
    <property type="term" value="F:hydrolase activity"/>
    <property type="evidence" value="ECO:0007669"/>
    <property type="project" value="UniProtKB-KW"/>
</dbReference>
<accession>A0A9D1UCL3</accession>
<feature type="region of interest" description="Disordered" evidence="3">
    <location>
        <begin position="51"/>
        <end position="97"/>
    </location>
</feature>
<dbReference type="SUPFAM" id="SSF63817">
    <property type="entry name" value="Sortase"/>
    <property type="match status" value="1"/>
</dbReference>
<dbReference type="PROSITE" id="PS51257">
    <property type="entry name" value="PROKAR_LIPOPROTEIN"/>
    <property type="match status" value="1"/>
</dbReference>
<evidence type="ECO:0000256" key="2">
    <source>
        <dbReference type="PIRSR" id="PIRSR605754-1"/>
    </source>
</evidence>
<dbReference type="CDD" id="cd05826">
    <property type="entry name" value="Sortase_B"/>
    <property type="match status" value="1"/>
</dbReference>
<feature type="active site" description="Proton donor/acceptor" evidence="2">
    <location>
        <position position="174"/>
    </location>
</feature>
<dbReference type="AlphaFoldDB" id="A0A9D1UCL3"/>
<feature type="compositionally biased region" description="Polar residues" evidence="3">
    <location>
        <begin position="80"/>
        <end position="91"/>
    </location>
</feature>
<organism evidence="4 5">
    <name type="scientific">Candidatus Acetatifactor stercoripullorum</name>
    <dbReference type="NCBI Taxonomy" id="2838414"/>
    <lineage>
        <taxon>Bacteria</taxon>
        <taxon>Bacillati</taxon>
        <taxon>Bacillota</taxon>
        <taxon>Clostridia</taxon>
        <taxon>Lachnospirales</taxon>
        <taxon>Lachnospiraceae</taxon>
        <taxon>Acetatifactor</taxon>
    </lineage>
</organism>
<feature type="active site" description="Acyl-thioester intermediate" evidence="2">
    <location>
        <position position="274"/>
    </location>
</feature>
<dbReference type="Proteomes" id="UP000824265">
    <property type="component" value="Unassembled WGS sequence"/>
</dbReference>
<protein>
    <submittedName>
        <fullName evidence="4">Class B sortase</fullName>
    </submittedName>
</protein>
<evidence type="ECO:0000313" key="4">
    <source>
        <dbReference type="EMBL" id="HIW81676.1"/>
    </source>
</evidence>
<sequence>MKTPRRIFALLLGVIGAGCLTAVCVLLVGNAISDKQARDTLEAYRLSAQAIEDGSREESSPDDAPSQNESASDEDVLPEETQTAAQENASGDATEAPAAVVNPYRDSFLANEDMAAWLQIPGTNIDYPVMWTPRDENYYLYRDFEGNDNQNGSLILDTDSSLDPLTTNLIIHGHNMRSGEMFGNLTDYEDPDYCKEHSQILLYTEDCERIYEVIAVFRSQVYKKTDQVFKFYQFFQADTQEEFDDFYENIMALSLYDTGVSAQFGDRFLTLSTCVYHVEQGRFVVVAKETAQGDSYLPLTQ</sequence>
<gene>
    <name evidence="4" type="ORF">H9742_09215</name>
</gene>
<proteinExistence type="predicted"/>
<evidence type="ECO:0000256" key="3">
    <source>
        <dbReference type="SAM" id="MobiDB-lite"/>
    </source>
</evidence>
<dbReference type="Gene3D" id="2.40.260.10">
    <property type="entry name" value="Sortase"/>
    <property type="match status" value="1"/>
</dbReference>
<dbReference type="RefSeq" id="WP_318703556.1">
    <property type="nucleotide sequence ID" value="NZ_CALWMU010000048.1"/>
</dbReference>
<dbReference type="InterPro" id="IPR023365">
    <property type="entry name" value="Sortase_dom-sf"/>
</dbReference>
<evidence type="ECO:0000256" key="1">
    <source>
        <dbReference type="ARBA" id="ARBA00022801"/>
    </source>
</evidence>
<dbReference type="EMBL" id="DXGH01000050">
    <property type="protein sequence ID" value="HIW81676.1"/>
    <property type="molecule type" value="Genomic_DNA"/>
</dbReference>
<dbReference type="InterPro" id="IPR005754">
    <property type="entry name" value="Sortase"/>
</dbReference>
<evidence type="ECO:0000313" key="5">
    <source>
        <dbReference type="Proteomes" id="UP000824265"/>
    </source>
</evidence>
<reference evidence="4" key="2">
    <citation type="submission" date="2021-04" db="EMBL/GenBank/DDBJ databases">
        <authorList>
            <person name="Gilroy R."/>
        </authorList>
    </citation>
    <scope>NUCLEOTIDE SEQUENCE</scope>
    <source>
        <strain evidence="4">CHK195-6426</strain>
    </source>
</reference>
<reference evidence="4" key="1">
    <citation type="journal article" date="2021" name="PeerJ">
        <title>Extensive microbial diversity within the chicken gut microbiome revealed by metagenomics and culture.</title>
        <authorList>
            <person name="Gilroy R."/>
            <person name="Ravi A."/>
            <person name="Getino M."/>
            <person name="Pursley I."/>
            <person name="Horton D.L."/>
            <person name="Alikhan N.F."/>
            <person name="Baker D."/>
            <person name="Gharbi K."/>
            <person name="Hall N."/>
            <person name="Watson M."/>
            <person name="Adriaenssens E.M."/>
            <person name="Foster-Nyarko E."/>
            <person name="Jarju S."/>
            <person name="Secka A."/>
            <person name="Antonio M."/>
            <person name="Oren A."/>
            <person name="Chaudhuri R.R."/>
            <person name="La Ragione R."/>
            <person name="Hildebrand F."/>
            <person name="Pallen M.J."/>
        </authorList>
    </citation>
    <scope>NUCLEOTIDE SEQUENCE</scope>
    <source>
        <strain evidence="4">CHK195-6426</strain>
    </source>
</reference>
<name>A0A9D1UCL3_9FIRM</name>